<dbReference type="GO" id="GO:0030313">
    <property type="term" value="C:cell envelope"/>
    <property type="evidence" value="ECO:0007669"/>
    <property type="project" value="UniProtKB-SubCell"/>
</dbReference>
<keyword evidence="11" id="KW-1185">Reference proteome</keyword>
<evidence type="ECO:0000313" key="9">
    <source>
        <dbReference type="EMBL" id="SDY24111.1"/>
    </source>
</evidence>
<dbReference type="InterPro" id="IPR058625">
    <property type="entry name" value="MdtA-like_BSH"/>
</dbReference>
<dbReference type="Pfam" id="PF25944">
    <property type="entry name" value="Beta-barrel_RND"/>
    <property type="match status" value="1"/>
</dbReference>
<evidence type="ECO:0000259" key="6">
    <source>
        <dbReference type="Pfam" id="PF25944"/>
    </source>
</evidence>
<dbReference type="KEGG" id="dla:I6G47_22520"/>
<proteinExistence type="inferred from homology"/>
<feature type="domain" description="Multidrug resistance protein MdtA-like C-terminal permuted SH3" evidence="7">
    <location>
        <begin position="313"/>
        <end position="374"/>
    </location>
</feature>
<keyword evidence="3" id="KW-0732">Signal</keyword>
<dbReference type="Gene3D" id="1.10.287.470">
    <property type="entry name" value="Helix hairpin bin"/>
    <property type="match status" value="1"/>
</dbReference>
<name>A0A1H3I8Z9_9BURK</name>
<dbReference type="FunFam" id="2.40.420.20:FF:000001">
    <property type="entry name" value="Efflux RND transporter periplasmic adaptor subunit"/>
    <property type="match status" value="1"/>
</dbReference>
<feature type="signal peptide" evidence="3">
    <location>
        <begin position="1"/>
        <end position="31"/>
    </location>
</feature>
<feature type="domain" description="Multidrug resistance protein MdtA-like alpha-helical hairpin" evidence="4">
    <location>
        <begin position="112"/>
        <end position="181"/>
    </location>
</feature>
<dbReference type="Pfam" id="PF25917">
    <property type="entry name" value="BSH_RND"/>
    <property type="match status" value="1"/>
</dbReference>
<gene>
    <name evidence="8" type="ORF">I6G47_22520</name>
    <name evidence="9" type="ORF">SAMN05421547_103226</name>
</gene>
<dbReference type="SUPFAM" id="SSF111369">
    <property type="entry name" value="HlyD-like secretion proteins"/>
    <property type="match status" value="1"/>
</dbReference>
<evidence type="ECO:0000313" key="10">
    <source>
        <dbReference type="Proteomes" id="UP000183417"/>
    </source>
</evidence>
<evidence type="ECO:0000259" key="4">
    <source>
        <dbReference type="Pfam" id="PF25876"/>
    </source>
</evidence>
<dbReference type="InterPro" id="IPR058627">
    <property type="entry name" value="MdtA-like_C"/>
</dbReference>
<dbReference type="EMBL" id="CP065748">
    <property type="protein sequence ID" value="QPS79770.1"/>
    <property type="molecule type" value="Genomic_DNA"/>
</dbReference>
<dbReference type="EMBL" id="FNPE01000003">
    <property type="protein sequence ID" value="SDY24111.1"/>
    <property type="molecule type" value="Genomic_DNA"/>
</dbReference>
<dbReference type="Gene3D" id="2.40.420.20">
    <property type="match status" value="1"/>
</dbReference>
<dbReference type="GO" id="GO:0022857">
    <property type="term" value="F:transmembrane transporter activity"/>
    <property type="evidence" value="ECO:0007669"/>
    <property type="project" value="InterPro"/>
</dbReference>
<dbReference type="InterPro" id="IPR006143">
    <property type="entry name" value="RND_pump_MFP"/>
</dbReference>
<dbReference type="GO" id="GO:0005886">
    <property type="term" value="C:plasma membrane"/>
    <property type="evidence" value="ECO:0007669"/>
    <property type="project" value="TreeGrafter"/>
</dbReference>
<evidence type="ECO:0000313" key="11">
    <source>
        <dbReference type="Proteomes" id="UP000595064"/>
    </source>
</evidence>
<evidence type="ECO:0000259" key="5">
    <source>
        <dbReference type="Pfam" id="PF25917"/>
    </source>
</evidence>
<organism evidence="9 10">
    <name type="scientific">Delftia lacustris</name>
    <dbReference type="NCBI Taxonomy" id="558537"/>
    <lineage>
        <taxon>Bacteria</taxon>
        <taxon>Pseudomonadati</taxon>
        <taxon>Pseudomonadota</taxon>
        <taxon>Betaproteobacteria</taxon>
        <taxon>Burkholderiales</taxon>
        <taxon>Comamonadaceae</taxon>
        <taxon>Delftia</taxon>
    </lineage>
</organism>
<feature type="domain" description="Multidrug resistance protein MdtA-like beta-barrel" evidence="6">
    <location>
        <begin position="217"/>
        <end position="303"/>
    </location>
</feature>
<comment type="similarity">
    <text evidence="2">Belongs to the membrane fusion protein (MFP) (TC 8.A.1) family.</text>
</comment>
<dbReference type="PANTHER" id="PTHR30158">
    <property type="entry name" value="ACRA/E-RELATED COMPONENT OF DRUG EFFLUX TRANSPORTER"/>
    <property type="match status" value="1"/>
</dbReference>
<accession>A0A1H3I8Z9</accession>
<protein>
    <submittedName>
        <fullName evidence="8">Efflux RND transporter periplasmic adaptor subunit</fullName>
    </submittedName>
    <submittedName>
        <fullName evidence="9">Membrane fusion protein, multidrug efflux system</fullName>
    </submittedName>
</protein>
<dbReference type="GeneID" id="94689463"/>
<evidence type="ECO:0000256" key="2">
    <source>
        <dbReference type="ARBA" id="ARBA00009477"/>
    </source>
</evidence>
<dbReference type="PANTHER" id="PTHR30158:SF10">
    <property type="entry name" value="CATION EFFLUX PUMP"/>
    <property type="match status" value="1"/>
</dbReference>
<feature type="chain" id="PRO_5044558412" evidence="3">
    <location>
        <begin position="32"/>
        <end position="404"/>
    </location>
</feature>
<reference evidence="8 11" key="2">
    <citation type="submission" date="2020-12" db="EMBL/GenBank/DDBJ databases">
        <title>FDA dAtabase for Regulatory Grade micrObial Sequences (FDA-ARGOS): Supporting development and validation of Infectious Disease Dx tests.</title>
        <authorList>
            <person name="Sproer C."/>
            <person name="Gronow S."/>
            <person name="Severitt S."/>
            <person name="Schroder I."/>
            <person name="Tallon L."/>
            <person name="Sadzewicz L."/>
            <person name="Zhao X."/>
            <person name="Boylan J."/>
            <person name="Ott S."/>
            <person name="Bowen H."/>
            <person name="Vavikolanu K."/>
            <person name="Mehta A."/>
            <person name="Aluvathingal J."/>
            <person name="Nadendla S."/>
            <person name="Lowell S."/>
            <person name="Myers T."/>
            <person name="Yan Y."/>
            <person name="Sichtig H."/>
        </authorList>
    </citation>
    <scope>NUCLEOTIDE SEQUENCE [LARGE SCALE GENOMIC DNA]</scope>
    <source>
        <strain evidence="8 11">FDAARGOS_890</strain>
    </source>
</reference>
<dbReference type="Pfam" id="PF25967">
    <property type="entry name" value="RND-MFP_C"/>
    <property type="match status" value="1"/>
</dbReference>
<dbReference type="InterPro" id="IPR058626">
    <property type="entry name" value="MdtA-like_b-barrel"/>
</dbReference>
<sequence>MPVLPPPPLRRALFGGALAALALLAGCRPQAVGDAHASDGPPPAPEVLVSEVVPASVRVWDEFNGRIDAVDSVQLRPRVSGYIERIAFSEGQEVRKGQLLFVIDQRPYRAALASAEAELERTRAGAALARTQDQRARQLVAEHAVSREEADTRAGAMAQSAAQVRAAEAALAAARLNLDFTEVRAPVSGRAGRALLTVGNLAQADQSVLTTVVSQDPVYVYFDADEHSFLRHQQAANAANGGKGRPVRMGLASDEGFPHKGTLDFTDNQLNAGTGTVRMRARMPNPDRLLTPGLFARVQLQSGQSEQGGGGQQALLIDDKAVLTDQDRKYVYVVGEGNKAERRDLELGRMVDGRRVVQKGLAAGDRLVVGGLQRIYYPGMPVSPKPAPGDGQAAVAQASAVAAQ</sequence>
<dbReference type="Proteomes" id="UP000595064">
    <property type="component" value="Chromosome"/>
</dbReference>
<evidence type="ECO:0000256" key="3">
    <source>
        <dbReference type="SAM" id="SignalP"/>
    </source>
</evidence>
<dbReference type="AlphaFoldDB" id="A0A1H3I8Z9"/>
<evidence type="ECO:0000259" key="7">
    <source>
        <dbReference type="Pfam" id="PF25967"/>
    </source>
</evidence>
<reference evidence="9 10" key="1">
    <citation type="submission" date="2016-10" db="EMBL/GenBank/DDBJ databases">
        <authorList>
            <person name="de Groot N.N."/>
        </authorList>
    </citation>
    <scope>NUCLEOTIDE SEQUENCE [LARGE SCALE GENOMIC DNA]</scope>
    <source>
        <strain evidence="9 10">LMG 24775</strain>
    </source>
</reference>
<evidence type="ECO:0000313" key="8">
    <source>
        <dbReference type="EMBL" id="QPS79770.1"/>
    </source>
</evidence>
<feature type="domain" description="Multidrug resistance protein MdtA-like barrel-sandwich hybrid" evidence="5">
    <location>
        <begin position="72"/>
        <end position="212"/>
    </location>
</feature>
<dbReference type="Gene3D" id="2.40.30.170">
    <property type="match status" value="1"/>
</dbReference>
<dbReference type="InterPro" id="IPR058624">
    <property type="entry name" value="MdtA-like_HH"/>
</dbReference>
<dbReference type="Pfam" id="PF25876">
    <property type="entry name" value="HH_MFP_RND"/>
    <property type="match status" value="1"/>
</dbReference>
<dbReference type="Proteomes" id="UP000183417">
    <property type="component" value="Unassembled WGS sequence"/>
</dbReference>
<comment type="subcellular location">
    <subcellularLocation>
        <location evidence="1">Cell envelope</location>
    </subcellularLocation>
</comment>
<evidence type="ECO:0000256" key="1">
    <source>
        <dbReference type="ARBA" id="ARBA00004196"/>
    </source>
</evidence>
<dbReference type="GO" id="GO:0046677">
    <property type="term" value="P:response to antibiotic"/>
    <property type="evidence" value="ECO:0007669"/>
    <property type="project" value="TreeGrafter"/>
</dbReference>
<dbReference type="NCBIfam" id="TIGR01730">
    <property type="entry name" value="RND_mfp"/>
    <property type="match status" value="1"/>
</dbReference>
<dbReference type="RefSeq" id="WP_016447393.1">
    <property type="nucleotide sequence ID" value="NZ_AP025556.1"/>
</dbReference>
<dbReference type="Gene3D" id="2.40.50.100">
    <property type="match status" value="1"/>
</dbReference>